<proteinExistence type="predicted"/>
<keyword evidence="1" id="KW-0812">Transmembrane</keyword>
<accession>A0A9W3SIN1</accession>
<gene>
    <name evidence="2" type="ORF">BT246_65890</name>
</gene>
<keyword evidence="1" id="KW-0472">Membrane</keyword>
<dbReference type="EMBL" id="CP015352">
    <property type="protein sequence ID" value="ANS51881.1"/>
    <property type="molecule type" value="Genomic_DNA"/>
</dbReference>
<geneLocation type="plasmid" evidence="2 3">
    <name>p142098</name>
</geneLocation>
<name>A0A9W3SIN1_BACTU</name>
<evidence type="ECO:0000313" key="2">
    <source>
        <dbReference type="EMBL" id="ANS51881.1"/>
    </source>
</evidence>
<evidence type="ECO:0000256" key="1">
    <source>
        <dbReference type="SAM" id="Phobius"/>
    </source>
</evidence>
<sequence>MKILKFIVRAILKLLIFTITISFAIIKLVVFFALVIFTLGAFGSRTQKY</sequence>
<organism evidence="2 3">
    <name type="scientific">Bacillus thuringiensis</name>
    <dbReference type="NCBI Taxonomy" id="1428"/>
    <lineage>
        <taxon>Bacteria</taxon>
        <taxon>Bacillati</taxon>
        <taxon>Bacillota</taxon>
        <taxon>Bacilli</taxon>
        <taxon>Bacillales</taxon>
        <taxon>Bacillaceae</taxon>
        <taxon>Bacillus</taxon>
        <taxon>Bacillus cereus group</taxon>
    </lineage>
</organism>
<dbReference type="AlphaFoldDB" id="A0A9W3SIN1"/>
<protein>
    <submittedName>
        <fullName evidence="2">Uncharacterized protein</fullName>
    </submittedName>
</protein>
<dbReference type="Proteomes" id="UP000092743">
    <property type="component" value="Plasmid p142098"/>
</dbReference>
<keyword evidence="2" id="KW-0614">Plasmid</keyword>
<reference evidence="2 3" key="1">
    <citation type="submission" date="2016-04" db="EMBL/GenBank/DDBJ databases">
        <title>High quality genome of the nematocidal Bacillus thuringiensis MYBT18246.</title>
        <authorList>
            <person name="Hollensteiner J."/>
            <person name="Poehlein A."/>
            <person name="Sproeer C."/>
            <person name="Bunk B."/>
            <person name="Rosenstiel P."/>
            <person name="Schulenburg H."/>
            <person name="Liesegang H."/>
        </authorList>
    </citation>
    <scope>NUCLEOTIDE SEQUENCE [LARGE SCALE GENOMIC DNA]</scope>
    <source>
        <strain evidence="2 3">MYBT18246</strain>
        <plasmid evidence="2 3">p142098</plasmid>
    </source>
</reference>
<feature type="transmembrane region" description="Helical" evidence="1">
    <location>
        <begin position="12"/>
        <end position="42"/>
    </location>
</feature>
<keyword evidence="1" id="KW-1133">Transmembrane helix</keyword>
<evidence type="ECO:0000313" key="3">
    <source>
        <dbReference type="Proteomes" id="UP000092743"/>
    </source>
</evidence>